<dbReference type="GO" id="GO:0004803">
    <property type="term" value="F:transposase activity"/>
    <property type="evidence" value="ECO:0007669"/>
    <property type="project" value="InterPro"/>
</dbReference>
<name>Q20Y90_RHOPB</name>
<dbReference type="InterPro" id="IPR036515">
    <property type="entry name" value="Transposase_17_sf"/>
</dbReference>
<dbReference type="STRING" id="316056.RPC_4373"/>
<dbReference type="InterPro" id="IPR052715">
    <property type="entry name" value="RAYT_transposase"/>
</dbReference>
<reference evidence="2" key="1">
    <citation type="submission" date="2006-03" db="EMBL/GenBank/DDBJ databases">
        <title>Complete sequence of Rhodopseudomonas palustris BisB18.</title>
        <authorList>
            <consortium name="US DOE Joint Genome Institute"/>
            <person name="Copeland A."/>
            <person name="Lucas S."/>
            <person name="Lapidus A."/>
            <person name="Barry K."/>
            <person name="Detter J.C."/>
            <person name="Glavina del Rio T."/>
            <person name="Hammon N."/>
            <person name="Israni S."/>
            <person name="Dalin E."/>
            <person name="Tice H."/>
            <person name="Pitluck S."/>
            <person name="Chain P."/>
            <person name="Malfatti S."/>
            <person name="Shin M."/>
            <person name="Vergez L."/>
            <person name="Schmutz J."/>
            <person name="Larimer F."/>
            <person name="Land M."/>
            <person name="Hauser L."/>
            <person name="Pelletier D.A."/>
            <person name="Kyrpides N."/>
            <person name="Anderson I."/>
            <person name="Oda Y."/>
            <person name="Harwood C.S."/>
            <person name="Richardson P."/>
        </authorList>
    </citation>
    <scope>NUCLEOTIDE SEQUENCE [LARGE SCALE GENOMIC DNA]</scope>
    <source>
        <strain evidence="2">BisB18</strain>
    </source>
</reference>
<dbReference type="NCBIfam" id="NF047646">
    <property type="entry name" value="REP_Tyr_transpos"/>
    <property type="match status" value="1"/>
</dbReference>
<dbReference type="eggNOG" id="COG1943">
    <property type="taxonomic scope" value="Bacteria"/>
</dbReference>
<dbReference type="RefSeq" id="WP_011474777.1">
    <property type="nucleotide sequence ID" value="NC_007925.1"/>
</dbReference>
<dbReference type="PANTHER" id="PTHR36966:SF1">
    <property type="entry name" value="REP-ASSOCIATED TYROSINE TRANSPOSASE"/>
    <property type="match status" value="1"/>
</dbReference>
<dbReference type="Pfam" id="PF01797">
    <property type="entry name" value="Y1_Tnp"/>
    <property type="match status" value="1"/>
</dbReference>
<dbReference type="EMBL" id="CP000301">
    <property type="protein sequence ID" value="ABD89896.1"/>
    <property type="molecule type" value="Genomic_DNA"/>
</dbReference>
<dbReference type="GO" id="GO:0043565">
    <property type="term" value="F:sequence-specific DNA binding"/>
    <property type="evidence" value="ECO:0007669"/>
    <property type="project" value="TreeGrafter"/>
</dbReference>
<dbReference type="SUPFAM" id="SSF143422">
    <property type="entry name" value="Transposase IS200-like"/>
    <property type="match status" value="1"/>
</dbReference>
<dbReference type="KEGG" id="rpc:RPC_4373"/>
<sequence>MVLYRRNFLPGGTFFFTVTLADRRSSALVTHIDLLRDAFRKAKHQKPFAIDAIVILPDHLHAIFTLPADDSDFPGRWKAVKAAFTRGVVATGASIPRDHRGEYALWQRRYWEHTIRDDRDFERCADYIHINPVKHGLVAAPNAWPYSSLHRYIRAGILDCDWGGDGKTDIEGFGEPND</sequence>
<evidence type="ECO:0000259" key="1">
    <source>
        <dbReference type="SMART" id="SM01321"/>
    </source>
</evidence>
<accession>Q20Y90</accession>
<protein>
    <recommendedName>
        <fullName evidence="1">Transposase IS200-like domain-containing protein</fullName>
    </recommendedName>
</protein>
<dbReference type="Gene3D" id="3.30.70.1290">
    <property type="entry name" value="Transposase IS200-like"/>
    <property type="match status" value="1"/>
</dbReference>
<evidence type="ECO:0000313" key="2">
    <source>
        <dbReference type="EMBL" id="ABD89896.1"/>
    </source>
</evidence>
<dbReference type="HOGENOM" id="CLU_068226_6_0_5"/>
<dbReference type="OrthoDB" id="9794403at2"/>
<dbReference type="PANTHER" id="PTHR36966">
    <property type="entry name" value="REP-ASSOCIATED TYROSINE TRANSPOSASE"/>
    <property type="match status" value="1"/>
</dbReference>
<organism evidence="2">
    <name type="scientific">Rhodopseudomonas palustris (strain BisB18)</name>
    <dbReference type="NCBI Taxonomy" id="316056"/>
    <lineage>
        <taxon>Bacteria</taxon>
        <taxon>Pseudomonadati</taxon>
        <taxon>Pseudomonadota</taxon>
        <taxon>Alphaproteobacteria</taxon>
        <taxon>Hyphomicrobiales</taxon>
        <taxon>Nitrobacteraceae</taxon>
        <taxon>Rhodopseudomonas</taxon>
    </lineage>
</organism>
<proteinExistence type="predicted"/>
<dbReference type="GO" id="GO:0006313">
    <property type="term" value="P:DNA transposition"/>
    <property type="evidence" value="ECO:0007669"/>
    <property type="project" value="InterPro"/>
</dbReference>
<feature type="domain" description="Transposase IS200-like" evidence="1">
    <location>
        <begin position="9"/>
        <end position="131"/>
    </location>
</feature>
<dbReference type="SMART" id="SM01321">
    <property type="entry name" value="Y1_Tnp"/>
    <property type="match status" value="1"/>
</dbReference>
<dbReference type="InterPro" id="IPR002686">
    <property type="entry name" value="Transposase_17"/>
</dbReference>
<gene>
    <name evidence="2" type="ordered locus">RPC_4373</name>
</gene>
<dbReference type="AlphaFoldDB" id="Q20Y90"/>